<keyword evidence="1" id="KW-0472">Membrane</keyword>
<evidence type="ECO:0000313" key="2">
    <source>
        <dbReference type="EMBL" id="KAE9401309.1"/>
    </source>
</evidence>
<dbReference type="AlphaFoldDB" id="A0A6A4HSE2"/>
<name>A0A6A4HSE2_9AGAR</name>
<proteinExistence type="predicted"/>
<dbReference type="Proteomes" id="UP000799118">
    <property type="component" value="Unassembled WGS sequence"/>
</dbReference>
<feature type="transmembrane region" description="Helical" evidence="1">
    <location>
        <begin position="231"/>
        <end position="251"/>
    </location>
</feature>
<accession>A0A6A4HSE2</accession>
<protein>
    <submittedName>
        <fullName evidence="2">Uncharacterized protein</fullName>
    </submittedName>
</protein>
<organism evidence="2 3">
    <name type="scientific">Gymnopus androsaceus JB14</name>
    <dbReference type="NCBI Taxonomy" id="1447944"/>
    <lineage>
        <taxon>Eukaryota</taxon>
        <taxon>Fungi</taxon>
        <taxon>Dikarya</taxon>
        <taxon>Basidiomycota</taxon>
        <taxon>Agaricomycotina</taxon>
        <taxon>Agaricomycetes</taxon>
        <taxon>Agaricomycetidae</taxon>
        <taxon>Agaricales</taxon>
        <taxon>Marasmiineae</taxon>
        <taxon>Omphalotaceae</taxon>
        <taxon>Gymnopus</taxon>
    </lineage>
</organism>
<feature type="transmembrane region" description="Helical" evidence="1">
    <location>
        <begin position="200"/>
        <end position="225"/>
    </location>
</feature>
<dbReference type="EMBL" id="ML769447">
    <property type="protein sequence ID" value="KAE9401309.1"/>
    <property type="molecule type" value="Genomic_DNA"/>
</dbReference>
<sequence length="360" mass="41410">MLLHCTLHSVSFHPPYSLLHPTYSPLHPFNFPILAFSFHRSSQHFVLAASFRRFVVFLVPPTATYTLFFCPALRLPFTLPSYQYQYPWTFHKYDGYTGKISAAPTTGSMTRKYIWLQTQPGTHQGSSTIIFGASHSAPTTVVTSSIIGSNPNPRPCPVFSVRRMQAQERVEWGYFVRVFSKSEFDIVLSRKKRRGVVSRYVASIPLPHSTATWSTVLFFVVFALFLSFRVIHFACVLPFALISALLPWYYLPAFFHPLLRLLVPALYVPDQVQYFQVQYDCYKYFGLVEWEYEYRRRSGRWSERTVLLFSSRRERGKEDGSDADVSGELALGSGLMVRRTGMRDVEAGRGEELRGGHYGW</sequence>
<evidence type="ECO:0000313" key="3">
    <source>
        <dbReference type="Proteomes" id="UP000799118"/>
    </source>
</evidence>
<keyword evidence="3" id="KW-1185">Reference proteome</keyword>
<keyword evidence="1" id="KW-0812">Transmembrane</keyword>
<evidence type="ECO:0000256" key="1">
    <source>
        <dbReference type="SAM" id="Phobius"/>
    </source>
</evidence>
<reference evidence="2" key="1">
    <citation type="journal article" date="2019" name="Environ. Microbiol.">
        <title>Fungal ecological strategies reflected in gene transcription - a case study of two litter decomposers.</title>
        <authorList>
            <person name="Barbi F."/>
            <person name="Kohler A."/>
            <person name="Barry K."/>
            <person name="Baskaran P."/>
            <person name="Daum C."/>
            <person name="Fauchery L."/>
            <person name="Ihrmark K."/>
            <person name="Kuo A."/>
            <person name="LaButti K."/>
            <person name="Lipzen A."/>
            <person name="Morin E."/>
            <person name="Grigoriev I.V."/>
            <person name="Henrissat B."/>
            <person name="Lindahl B."/>
            <person name="Martin F."/>
        </authorList>
    </citation>
    <scope>NUCLEOTIDE SEQUENCE</scope>
    <source>
        <strain evidence="2">JB14</strain>
    </source>
</reference>
<keyword evidence="1" id="KW-1133">Transmembrane helix</keyword>
<gene>
    <name evidence="2" type="ORF">BT96DRAFT_1018258</name>
</gene>